<dbReference type="InterPro" id="IPR046704">
    <property type="entry name" value="DUF6777"/>
</dbReference>
<accession>A0ABM6SKQ4</accession>
<keyword evidence="5" id="KW-1185">Reference proteome</keyword>
<keyword evidence="2" id="KW-0732">Signal</keyword>
<evidence type="ECO:0000313" key="5">
    <source>
        <dbReference type="Proteomes" id="UP000238413"/>
    </source>
</evidence>
<dbReference type="PROSITE" id="PS51257">
    <property type="entry name" value="PROKAR_LIPOPROTEIN"/>
    <property type="match status" value="1"/>
</dbReference>
<feature type="compositionally biased region" description="Low complexity" evidence="1">
    <location>
        <begin position="266"/>
        <end position="280"/>
    </location>
</feature>
<protein>
    <recommendedName>
        <fullName evidence="3">DUF6777 domain-containing protein</fullName>
    </recommendedName>
</protein>
<evidence type="ECO:0000259" key="3">
    <source>
        <dbReference type="Pfam" id="PF20568"/>
    </source>
</evidence>
<gene>
    <name evidence="4" type="ORF">C4B68_03930</name>
</gene>
<feature type="domain" description="DUF6777" evidence="3">
    <location>
        <begin position="84"/>
        <end position="245"/>
    </location>
</feature>
<reference evidence="4 5" key="1">
    <citation type="submission" date="2018-02" db="EMBL/GenBank/DDBJ databases">
        <title>Complete genome sequence of Streptomyces dengpaensis, the producer of angucyclines.</title>
        <authorList>
            <person name="Yumei L."/>
        </authorList>
    </citation>
    <scope>NUCLEOTIDE SEQUENCE [LARGE SCALE GENOMIC DNA]</scope>
    <source>
        <strain evidence="4 5">XZHG99</strain>
    </source>
</reference>
<dbReference type="Proteomes" id="UP000238413">
    <property type="component" value="Chromosome"/>
</dbReference>
<feature type="region of interest" description="Disordered" evidence="1">
    <location>
        <begin position="248"/>
        <end position="348"/>
    </location>
</feature>
<proteinExistence type="predicted"/>
<organism evidence="4 5">
    <name type="scientific">Streptomyces dengpaensis</name>
    <dbReference type="NCBI Taxonomy" id="2049881"/>
    <lineage>
        <taxon>Bacteria</taxon>
        <taxon>Bacillati</taxon>
        <taxon>Actinomycetota</taxon>
        <taxon>Actinomycetes</taxon>
        <taxon>Kitasatosporales</taxon>
        <taxon>Streptomycetaceae</taxon>
        <taxon>Streptomyces</taxon>
    </lineage>
</organism>
<name>A0ABM6SKQ4_9ACTN</name>
<dbReference type="EMBL" id="CP026652">
    <property type="protein sequence ID" value="AVH55090.1"/>
    <property type="molecule type" value="Genomic_DNA"/>
</dbReference>
<feature type="signal peptide" evidence="2">
    <location>
        <begin position="1"/>
        <end position="22"/>
    </location>
</feature>
<evidence type="ECO:0000256" key="2">
    <source>
        <dbReference type="SAM" id="SignalP"/>
    </source>
</evidence>
<evidence type="ECO:0000256" key="1">
    <source>
        <dbReference type="SAM" id="MobiDB-lite"/>
    </source>
</evidence>
<feature type="chain" id="PRO_5045042449" description="DUF6777 domain-containing protein" evidence="2">
    <location>
        <begin position="23"/>
        <end position="348"/>
    </location>
</feature>
<sequence length="348" mass="35594">MVHKPTRTLVTACVLAAALLVAGCGVDKEKDQVAPDRSSGEVFLVPVAAQGPDPFTDTTVTPPSVTRIPQPASTGTASAAQGVRSVSGATPGLYGGIQNAGSCDVEKQIGFLAADRSKARAFARASGNSQAAIPDYLRGLTSVVLRADTRVTNHGYGDGRVTSFQSVLQEGTAVLVDNRGVPRVRCASGNPLNPPVPVRGDPVTQGKPWAGWPSEVVVVTPAPTVITTITIIDIADNTWIERRIGDDGRQDHAVLPPDGSEPDCVTPTETDTGPDTGTETGAPRATESAPDPATDFGPPLSDAARLGSSAGCPTATVPAPPATEPDSTPSSPVGTPRSVDAPPDVFDS</sequence>
<dbReference type="Pfam" id="PF20568">
    <property type="entry name" value="DUF6777"/>
    <property type="match status" value="1"/>
</dbReference>
<evidence type="ECO:0000313" key="4">
    <source>
        <dbReference type="EMBL" id="AVH55090.1"/>
    </source>
</evidence>